<dbReference type="CDD" id="cd04301">
    <property type="entry name" value="NAT_SF"/>
    <property type="match status" value="1"/>
</dbReference>
<keyword evidence="1" id="KW-0808">Transferase</keyword>
<dbReference type="Gene3D" id="3.40.630.30">
    <property type="match status" value="1"/>
</dbReference>
<dbReference type="PANTHER" id="PTHR13947">
    <property type="entry name" value="GNAT FAMILY N-ACETYLTRANSFERASE"/>
    <property type="match status" value="1"/>
</dbReference>
<gene>
    <name evidence="4" type="ORF">ACFQY8_02800</name>
</gene>
<reference evidence="5" key="1">
    <citation type="journal article" date="2019" name="Int. J. Syst. Evol. Microbiol.">
        <title>The Global Catalogue of Microorganisms (GCM) 10K type strain sequencing project: providing services to taxonomists for standard genome sequencing and annotation.</title>
        <authorList>
            <consortium name="The Broad Institute Genomics Platform"/>
            <consortium name="The Broad Institute Genome Sequencing Center for Infectious Disease"/>
            <person name="Wu L."/>
            <person name="Ma J."/>
        </authorList>
    </citation>
    <scope>NUCLEOTIDE SEQUENCE [LARGE SCALE GENOMIC DNA]</scope>
    <source>
        <strain evidence="5">CCM 8604</strain>
    </source>
</reference>
<evidence type="ECO:0000313" key="4">
    <source>
        <dbReference type="EMBL" id="MFD0704679.1"/>
    </source>
</evidence>
<organism evidence="4 5">
    <name type="scientific">Alloscardovia venturai</name>
    <dbReference type="NCBI Taxonomy" id="1769421"/>
    <lineage>
        <taxon>Bacteria</taxon>
        <taxon>Bacillati</taxon>
        <taxon>Actinomycetota</taxon>
        <taxon>Actinomycetes</taxon>
        <taxon>Bifidobacteriales</taxon>
        <taxon>Bifidobacteriaceae</taxon>
        <taxon>Alloscardovia</taxon>
    </lineage>
</organism>
<dbReference type="Proteomes" id="UP001597036">
    <property type="component" value="Unassembled WGS sequence"/>
</dbReference>
<evidence type="ECO:0000313" key="5">
    <source>
        <dbReference type="Proteomes" id="UP001597036"/>
    </source>
</evidence>
<dbReference type="PANTHER" id="PTHR13947:SF37">
    <property type="entry name" value="LD18367P"/>
    <property type="match status" value="1"/>
</dbReference>
<dbReference type="InterPro" id="IPR016181">
    <property type="entry name" value="Acyl_CoA_acyltransferase"/>
</dbReference>
<evidence type="ECO:0000256" key="1">
    <source>
        <dbReference type="ARBA" id="ARBA00022679"/>
    </source>
</evidence>
<sequence>MTYSPQYLPGHSTPSHGLCEPYNSHKPHESRKSHSDVEIRRARKEDIPSLLELLRQVNLIHAHGRPDLFRITTKYTQADLEHRLERLDDPVFVAVAHSASPDETALSSSLLGHMFCETQDHSHDGEDALFQPIKTLYIDDLCVDEDARGMGVGRSLLEFAQEWATQRGYYNITLGVWELNTNARAFYEAMGMKPQETIMETILREA</sequence>
<dbReference type="InterPro" id="IPR000182">
    <property type="entry name" value="GNAT_dom"/>
</dbReference>
<feature type="region of interest" description="Disordered" evidence="2">
    <location>
        <begin position="1"/>
        <end position="37"/>
    </location>
</feature>
<comment type="caution">
    <text evidence="4">The sequence shown here is derived from an EMBL/GenBank/DDBJ whole genome shotgun (WGS) entry which is preliminary data.</text>
</comment>
<dbReference type="PROSITE" id="PS51186">
    <property type="entry name" value="GNAT"/>
    <property type="match status" value="1"/>
</dbReference>
<keyword evidence="5" id="KW-1185">Reference proteome</keyword>
<feature type="domain" description="N-acetyltransferase" evidence="3">
    <location>
        <begin position="37"/>
        <end position="206"/>
    </location>
</feature>
<dbReference type="InterPro" id="IPR050769">
    <property type="entry name" value="NAT_camello-type"/>
</dbReference>
<dbReference type="Pfam" id="PF00583">
    <property type="entry name" value="Acetyltransf_1"/>
    <property type="match status" value="1"/>
</dbReference>
<dbReference type="SUPFAM" id="SSF55729">
    <property type="entry name" value="Acyl-CoA N-acyltransferases (Nat)"/>
    <property type="match status" value="1"/>
</dbReference>
<proteinExistence type="predicted"/>
<dbReference type="RefSeq" id="WP_377938396.1">
    <property type="nucleotide sequence ID" value="NZ_JBHTHQ010000013.1"/>
</dbReference>
<dbReference type="EMBL" id="JBHTHQ010000013">
    <property type="protein sequence ID" value="MFD0704679.1"/>
    <property type="molecule type" value="Genomic_DNA"/>
</dbReference>
<evidence type="ECO:0000256" key="2">
    <source>
        <dbReference type="SAM" id="MobiDB-lite"/>
    </source>
</evidence>
<name>A0ABW2Y336_9BIFI</name>
<protein>
    <submittedName>
        <fullName evidence="4">GNAT family N-acetyltransferase</fullName>
    </submittedName>
</protein>
<feature type="compositionally biased region" description="Basic and acidic residues" evidence="2">
    <location>
        <begin position="26"/>
        <end position="37"/>
    </location>
</feature>
<accession>A0ABW2Y336</accession>
<evidence type="ECO:0000259" key="3">
    <source>
        <dbReference type="PROSITE" id="PS51186"/>
    </source>
</evidence>